<keyword evidence="8" id="KW-0539">Nucleus</keyword>
<dbReference type="InterPro" id="IPR014009">
    <property type="entry name" value="PIK_FAT"/>
</dbReference>
<reference evidence="20" key="2">
    <citation type="submission" date="2015-01" db="EMBL/GenBank/DDBJ databases">
        <title>Evolutionary Origins and Diversification of the Mycorrhizal Mutualists.</title>
        <authorList>
            <consortium name="DOE Joint Genome Institute"/>
            <consortium name="Mycorrhizal Genomics Consortium"/>
            <person name="Kohler A."/>
            <person name="Kuo A."/>
            <person name="Nagy L.G."/>
            <person name="Floudas D."/>
            <person name="Copeland A."/>
            <person name="Barry K.W."/>
            <person name="Cichocki N."/>
            <person name="Veneault-Fourrey C."/>
            <person name="LaButti K."/>
            <person name="Lindquist E.A."/>
            <person name="Lipzen A."/>
            <person name="Lundell T."/>
            <person name="Morin E."/>
            <person name="Murat C."/>
            <person name="Riley R."/>
            <person name="Ohm R."/>
            <person name="Sun H."/>
            <person name="Tunlid A."/>
            <person name="Henrissat B."/>
            <person name="Grigoriev I.V."/>
            <person name="Hibbett D.S."/>
            <person name="Martin F."/>
        </authorList>
    </citation>
    <scope>NUCLEOTIDE SEQUENCE [LARGE SCALE GENOMIC DNA]</scope>
    <source>
        <strain evidence="20">F 1598</strain>
    </source>
</reference>
<evidence type="ECO:0000256" key="15">
    <source>
        <dbReference type="SAM" id="MobiDB-lite"/>
    </source>
</evidence>
<dbReference type="InterPro" id="IPR036940">
    <property type="entry name" value="PI3/4_kinase_cat_sf"/>
</dbReference>
<dbReference type="PANTHER" id="PTHR37079:SF4">
    <property type="entry name" value="SERINE_THREONINE-PROTEIN KINASE ATM"/>
    <property type="match status" value="1"/>
</dbReference>
<dbReference type="GO" id="GO:0005634">
    <property type="term" value="C:nucleus"/>
    <property type="evidence" value="ECO:0007669"/>
    <property type="project" value="UniProtKB-SubCell"/>
</dbReference>
<evidence type="ECO:0000256" key="7">
    <source>
        <dbReference type="ARBA" id="ARBA00022763"/>
    </source>
</evidence>
<reference evidence="19 20" key="1">
    <citation type="submission" date="2014-04" db="EMBL/GenBank/DDBJ databases">
        <authorList>
            <consortium name="DOE Joint Genome Institute"/>
            <person name="Kuo A."/>
            <person name="Tarkka M."/>
            <person name="Buscot F."/>
            <person name="Kohler A."/>
            <person name="Nagy L.G."/>
            <person name="Floudas D."/>
            <person name="Copeland A."/>
            <person name="Barry K.W."/>
            <person name="Cichocki N."/>
            <person name="Veneault-Fourrey C."/>
            <person name="LaButti K."/>
            <person name="Lindquist E.A."/>
            <person name="Lipzen A."/>
            <person name="Lundell T."/>
            <person name="Morin E."/>
            <person name="Murat C."/>
            <person name="Sun H."/>
            <person name="Tunlid A."/>
            <person name="Henrissat B."/>
            <person name="Grigoriev I.V."/>
            <person name="Hibbett D.S."/>
            <person name="Martin F."/>
            <person name="Nordberg H.P."/>
            <person name="Cantor M.N."/>
            <person name="Hua S.X."/>
        </authorList>
    </citation>
    <scope>NUCLEOTIDE SEQUENCE [LARGE SCALE GENOMIC DNA]</scope>
    <source>
        <strain evidence="19 20">F 1598</strain>
    </source>
</reference>
<evidence type="ECO:0000256" key="11">
    <source>
        <dbReference type="ARBA" id="ARBA00030222"/>
    </source>
</evidence>
<feature type="region of interest" description="Disordered" evidence="15">
    <location>
        <begin position="202"/>
        <end position="258"/>
    </location>
</feature>
<feature type="region of interest" description="Disordered" evidence="15">
    <location>
        <begin position="1769"/>
        <end position="1801"/>
    </location>
</feature>
<dbReference type="InterPro" id="IPR003152">
    <property type="entry name" value="FATC_dom"/>
</dbReference>
<comment type="similarity">
    <text evidence="2">Belongs to the PI3/PI4-kinase family. ATM subfamily.</text>
</comment>
<dbReference type="PANTHER" id="PTHR37079">
    <property type="entry name" value="SERINE/THREONINE-PROTEIN KINASE ATM"/>
    <property type="match status" value="1"/>
</dbReference>
<dbReference type="InterPro" id="IPR011009">
    <property type="entry name" value="Kinase-like_dom_sf"/>
</dbReference>
<dbReference type="FunCoup" id="A0A0C3BV80">
    <property type="interactions" value="181"/>
</dbReference>
<evidence type="ECO:0000256" key="2">
    <source>
        <dbReference type="ARBA" id="ARBA00010769"/>
    </source>
</evidence>
<feature type="domain" description="PI3K/PI4K catalytic" evidence="16">
    <location>
        <begin position="2728"/>
        <end position="3043"/>
    </location>
</feature>
<dbReference type="EMBL" id="KN832973">
    <property type="protein sequence ID" value="KIM90458.1"/>
    <property type="molecule type" value="Genomic_DNA"/>
</dbReference>
<dbReference type="PROSITE" id="PS51189">
    <property type="entry name" value="FAT"/>
    <property type="match status" value="1"/>
</dbReference>
<keyword evidence="20" id="KW-1185">Reference proteome</keyword>
<evidence type="ECO:0000313" key="19">
    <source>
        <dbReference type="EMBL" id="KIM90458.1"/>
    </source>
</evidence>
<feature type="domain" description="FATC" evidence="18">
    <location>
        <begin position="3056"/>
        <end position="3088"/>
    </location>
</feature>
<evidence type="ECO:0000256" key="10">
    <source>
        <dbReference type="ARBA" id="ARBA00030020"/>
    </source>
</evidence>
<dbReference type="CDD" id="cd05171">
    <property type="entry name" value="PIKKc_ATM"/>
    <property type="match status" value="1"/>
</dbReference>
<dbReference type="PROSITE" id="PS51190">
    <property type="entry name" value="FATC"/>
    <property type="match status" value="1"/>
</dbReference>
<organism evidence="19 20">
    <name type="scientific">Piloderma croceum (strain F 1598)</name>
    <dbReference type="NCBI Taxonomy" id="765440"/>
    <lineage>
        <taxon>Eukaryota</taxon>
        <taxon>Fungi</taxon>
        <taxon>Dikarya</taxon>
        <taxon>Basidiomycota</taxon>
        <taxon>Agaricomycotina</taxon>
        <taxon>Agaricomycetes</taxon>
        <taxon>Agaricomycetidae</taxon>
        <taxon>Atheliales</taxon>
        <taxon>Atheliaceae</taxon>
        <taxon>Piloderma</taxon>
    </lineage>
</organism>
<dbReference type="Gene3D" id="3.30.1010.10">
    <property type="entry name" value="Phosphatidylinositol 3-kinase Catalytic Subunit, Chain A, domain 4"/>
    <property type="match status" value="1"/>
</dbReference>
<protein>
    <recommendedName>
        <fullName evidence="4">Serine/threonine-protein kinase TEL1</fullName>
    </recommendedName>
    <alternativeName>
        <fullName evidence="10">ATM homolog</fullName>
    </alternativeName>
    <alternativeName>
        <fullName evidence="12 13">DNA-damage checkpoint kinase TEL1</fullName>
    </alternativeName>
    <alternativeName>
        <fullName evidence="5">Serine/threonine-protein kinase tel1</fullName>
    </alternativeName>
    <alternativeName>
        <fullName evidence="11">Telomere length regulation protein 1</fullName>
    </alternativeName>
</protein>
<feature type="compositionally biased region" description="Polar residues" evidence="15">
    <location>
        <begin position="227"/>
        <end position="251"/>
    </location>
</feature>
<feature type="domain" description="FAT" evidence="17">
    <location>
        <begin position="2005"/>
        <end position="2610"/>
    </location>
</feature>
<keyword evidence="6" id="KW-0418">Kinase</keyword>
<dbReference type="SUPFAM" id="SSF48371">
    <property type="entry name" value="ARM repeat"/>
    <property type="match status" value="1"/>
</dbReference>
<evidence type="ECO:0000256" key="12">
    <source>
        <dbReference type="ARBA" id="ARBA00031460"/>
    </source>
</evidence>
<dbReference type="SMART" id="SM00146">
    <property type="entry name" value="PI3Kc"/>
    <property type="match status" value="1"/>
</dbReference>
<dbReference type="GO" id="GO:0006281">
    <property type="term" value="P:DNA repair"/>
    <property type="evidence" value="ECO:0007669"/>
    <property type="project" value="InterPro"/>
</dbReference>
<evidence type="ECO:0000256" key="9">
    <source>
        <dbReference type="ARBA" id="ARBA00025079"/>
    </source>
</evidence>
<dbReference type="Pfam" id="PF02260">
    <property type="entry name" value="FATC"/>
    <property type="match status" value="1"/>
</dbReference>
<dbReference type="InterPro" id="IPR021668">
    <property type="entry name" value="TAN"/>
</dbReference>
<evidence type="ECO:0000256" key="1">
    <source>
        <dbReference type="ARBA" id="ARBA00004123"/>
    </source>
</evidence>
<proteinExistence type="inferred from homology"/>
<dbReference type="InParanoid" id="A0A0C3BV80"/>
<dbReference type="Pfam" id="PF00454">
    <property type="entry name" value="PI3_PI4_kinase"/>
    <property type="match status" value="1"/>
</dbReference>
<dbReference type="STRING" id="765440.A0A0C3BV80"/>
<dbReference type="OrthoDB" id="381190at2759"/>
<evidence type="ECO:0000256" key="13">
    <source>
        <dbReference type="ARBA" id="ARBA00032467"/>
    </source>
</evidence>
<comment type="function">
    <text evidence="9">Serine/threonine protein kinase which activates checkpoint signaling upon genotoxic stresses such as ionizing radiation (IR), ultraviolet light (UV), or DNA replication stalling, thereby acting as a DNA damage sensor. Recognizes the substrate consensus sequence [ST]-Q. Phosphorylates histone H2A to form H2AS128ph (gamma-H2A) at sites of DNA damage, involved in the regulation of DNA damage response mechanism. Required for the control of telomere length and genome stability.</text>
</comment>
<feature type="compositionally biased region" description="Polar residues" evidence="15">
    <location>
        <begin position="1770"/>
        <end position="1779"/>
    </location>
</feature>
<dbReference type="InterPro" id="IPR044107">
    <property type="entry name" value="PIKKc_ATM"/>
</dbReference>
<accession>A0A0C3BV80</accession>
<dbReference type="Gene3D" id="1.10.1070.11">
    <property type="entry name" value="Phosphatidylinositol 3-/4-kinase, catalytic domain"/>
    <property type="match status" value="1"/>
</dbReference>
<evidence type="ECO:0000259" key="16">
    <source>
        <dbReference type="PROSITE" id="PS50290"/>
    </source>
</evidence>
<dbReference type="GO" id="GO:0004674">
    <property type="term" value="F:protein serine/threonine kinase activity"/>
    <property type="evidence" value="ECO:0007669"/>
    <property type="project" value="UniProtKB-KW"/>
</dbReference>
<evidence type="ECO:0000256" key="5">
    <source>
        <dbReference type="ARBA" id="ARBA00020288"/>
    </source>
</evidence>
<dbReference type="SUPFAM" id="SSF56112">
    <property type="entry name" value="Protein kinase-like (PK-like)"/>
    <property type="match status" value="1"/>
</dbReference>
<comment type="subunit">
    <text evidence="3">Associates with DNA double-strand breaks.</text>
</comment>
<feature type="region of interest" description="Disordered" evidence="15">
    <location>
        <begin position="2613"/>
        <end position="2633"/>
    </location>
</feature>
<evidence type="ECO:0000256" key="14">
    <source>
        <dbReference type="ARBA" id="ARBA00047899"/>
    </source>
</evidence>
<dbReference type="InterPro" id="IPR000403">
    <property type="entry name" value="PI3/4_kinase_cat_dom"/>
</dbReference>
<evidence type="ECO:0000256" key="4">
    <source>
        <dbReference type="ARBA" id="ARBA00014619"/>
    </source>
</evidence>
<dbReference type="InterPro" id="IPR038980">
    <property type="entry name" value="ATM_plant"/>
</dbReference>
<dbReference type="InterPro" id="IPR016024">
    <property type="entry name" value="ARM-type_fold"/>
</dbReference>
<evidence type="ECO:0000259" key="18">
    <source>
        <dbReference type="PROSITE" id="PS51190"/>
    </source>
</evidence>
<evidence type="ECO:0000256" key="8">
    <source>
        <dbReference type="ARBA" id="ARBA00023242"/>
    </source>
</evidence>
<sequence length="3088" mass="347692">MNNLKTVLHQLKSEKIKDRQEGLSSLRTVFGRDSIVLSLDEAGNGSAWLVVFQAIFTCVLNEKSALTKTKKSSSSSKNASSSAALRRLGDSAAAVRWLTERAVHRFNKKVVKSLLAHLLQTMVHQGELLVPVALDYIKAIRCIVGWTPHLEHLDEDNWIKIVQIGWNIVLGDSIRMSLEEDGDEDRAESLGVDDDDEELYLDDDLDEDEDEVKPSTSTHSLKRRRGASTTPGAFSSKSQGKAKSPSQTLQKSSRHPPSLEQIECTSLLAILLRFSSAPLLSSTSPYLASSILRRLHRFIEIYPTDTSMHHDYILSVSATLSHLSLNKKQDVTKFARGTWDGLVGLWGTKNKRMKEGLVGVLRVLFPFYTTTDDLSSWNGSPSKFDYSDGINKLWRLLDGEAESRWGVDALSLDSLRLEVASTAWEGGYNDKGAFTKHTFGAGWHFDVGQALAWAILELQADCAEKLFQLSESVHSSIQGSSKSEGKRARLENPITSLLYAIQIQTASNVRAFHIQTLLFFIDRYWLKLHDSLQKDVISTLLQFVSFDDGTIQSWTFLCFAAIAYAENVSSRPPDASVWDPVWTHAMRRANVPTVCRAACHTAHILLTLSYPHCPAKSHTASSQRLLTSHRVLLEIETLAKDLDVQGPSFPYDSVCHFLAECLRVASQDVRLYKMQLEEKMLGWLMDCWRIGEARRTADRSRMPLYTIKDTLALLESICGFSKKSDLICGMLLPECLIVDIIVDEQKTKVIRDFLLSAKLPRFRRPKDFRGDSGILKSPARPLIGGAANVDPVQPRGRERRVSAFMLKSLEALIVDWESIKEVKFHPSAETARQSLDTAIIALSFESLSVLNGIKATRRVVQCACKLVALVVPLLTDSRWTPEEKTLVLLGLEPLISNGDANGNEEQWEAMVLPDTGTGIKKQILQSLLTDMTSTTSAAQTLRRDFQRIIWQSSDVQEILNTFTTTLRDVLRMVISQQSVGNGSYHAVDVDDEDGFAPIRTTHSITQAAEAIQQTDSLRATQCIIDSCMTFLAIVPILQSSSGEPTRDKDLAELVLNCSDDKFLLVGPIFFGKVRQRILNVSLNILDGFLDKFDQMLKPYTYSRSEKLQLLTTQFLDSTLHHWKQDAVSSSEVGERIRDLCQWLSNTLRRNQIRSWRTRDCVARFMTRYLAEDAEQTIWSMGSTDEEGGDVELEALPAAILPMLGADRDIRVRFRVAYENANLFLVARQTGRDPSQLYTEIKKWLTDDIDDYEQMVTRMLSLGNVMIISSAVRRAPYFHLLEAVFYGAHFVHHIEAILNGVSERMGLTSFSELFEAYASQIAFSIRQANKDILSMPPHLLGYQGRRECAEATFRAFTPANIMAGGPSPEAIAHGQRLFTTHCKTIQKSSADGIQDCFGDIVGYQIVFWSDEELKNPGRPLERLEEQIKARTMLMDNQKSISGHLQNNVDGIVAAILRTLGDQDFTPNGVIIEALRLAGESEATVQTFAALTRYRSLGDVELHRPNLPIYSTLTILHAFRWLVQLVPDTNMRATTYHVLHQLFADVQHTPLVNEQIRLLNGISLWVAIHQADFKDATLLHTLIQGSTSVLAQSDLARAGQSLLDWSFSLYRALGQKDPHFPDILIRIGGIAHDYSNIHDEVAATIGSDLLQWIDDQALQTCRVTVLRSQVVRALPAWPHQPSPELCQIYDDISTEGLSAVLNEANISSNKFRLVRRFRELAAAGAYDIDQFGKTDFWRLKECIPANEQLQKENVDAFANLLFLQKGHIHSFGTEQPGSQSLRARHRRGSRKKDSNASNDDSSPQRVIVQSLLTMLDDNTSALVHIAYQTLRFSMSLPSSDMLHLQSWPPEYRVELEYMQKYPRAPKTRPIRDIGELSSAGFDLDTTARFHFWIAEITTLLSDILSAIDPFYAQLTSILRSDVEFAEQVLPVLVHTLLQAELSGTKSPDASARTHLSIYFTAVLKSGTASVYCLRCIVDVVLHLRHFRPSKSRDPLGQEKWLDIDFTLLSKNAVTCGAYTTALLFLELAAEHGGHEPDVVTAEQILFEIYSHIDEPDGFYGIRTTDLRRFLIKRFHHERQWEKAFRFHGAALEASQKNINDAQGLLNSFHAFGFDHLAIETLQNSRMGVESNTNSDMSYKLGWRTETWDLPNQHQEDSGASLYLALRAVYRERDPLTVDSVIRNALFEETAKLRSLGPENLAEIRQVAQNLMCLDQVTRWRGSGIQRALDAKRIDYSEWSDFIHVDPEFEFSDLESIMATRISLIRSVRQKEQRGQIGTLLAPFARGLIEVEKQCLIHLSAAARDSNQMQIALNSIVRAQGLEDTPTFEVSQEFASVLWLQREQKLAVQFLKDLVGRDSHVALFDLTQKANEASLLARLGTWTSEACLEKPTYILTNFFEPATSIADDLLTQFTNTPESDHATVYHQCAMFAEHQYFAIVRSPDTIRWKIYIDRKTQEIKQRRDQMARTQRGSNEFAQLTQAQDKAEAMLVQDQANFQQNSGARDAFLEQAIDMYSRCLAASDAFDDDGAIRLCSLWFANFQNLPLQDKINVALDRVPSRKFAFLAHQLSARLSTSPTGHMSQNQVNLQTLVIRMCQEHPFHSLYQVYALRSERSSDSVSTNPRRQSVRHESSQVDRASAAGEIFDRLRGDDISRERVRGVELVCDASLQWAKYPIQKDSRFDLKMSKGPFRIPDDLLIRKIQELSVPVITSHTALDPSLRYDDCVCIAHFEKTFDTAGGINLPKITICYGSDGKKYKQLFKGEGSDDLRQDAVMEQVFGLVNVVLQRDRQTRKRTLSVRDYKVIPLASQAGVLEFVGNTTPLRDWLNHAHSRYRPGDLKHNDVYNKLAKMRSECGGQVEPLLKFFLQIRSQFEPVMRHYFTEKHKTPISWFAMRLNYTRSVATTSIVGHSLGLGDRHVSNILIDNGSGEVVHIDLGIAFDQGKLLRVPERVPFRMTSDMVDGMGMSGTQGVFQRCAEETLRVLRDRSDVIMTVLEVFKHDPLHSWTASELKIKRAQGNSDTTHDASRGLGGIGIDMSSGTADEAADRALSSVARKLDKALSVEYTVNELIAEATDPVNLATMWHGWSPHL</sequence>
<evidence type="ECO:0000256" key="3">
    <source>
        <dbReference type="ARBA" id="ARBA00011370"/>
    </source>
</evidence>
<evidence type="ECO:0000259" key="17">
    <source>
        <dbReference type="PROSITE" id="PS51189"/>
    </source>
</evidence>
<keyword evidence="6" id="KW-0808">Transferase</keyword>
<dbReference type="HOGENOM" id="CLU_000178_11_0_1"/>
<comment type="catalytic activity">
    <reaction evidence="14">
        <text>L-threonyl-[protein] + ATP = O-phospho-L-threonyl-[protein] + ADP + H(+)</text>
        <dbReference type="Rhea" id="RHEA:46608"/>
        <dbReference type="Rhea" id="RHEA-COMP:11060"/>
        <dbReference type="Rhea" id="RHEA-COMP:11605"/>
        <dbReference type="ChEBI" id="CHEBI:15378"/>
        <dbReference type="ChEBI" id="CHEBI:30013"/>
        <dbReference type="ChEBI" id="CHEBI:30616"/>
        <dbReference type="ChEBI" id="CHEBI:61977"/>
        <dbReference type="ChEBI" id="CHEBI:456216"/>
        <dbReference type="EC" id="2.7.11.1"/>
    </reaction>
</comment>
<name>A0A0C3BV80_PILCF</name>
<dbReference type="SMART" id="SM01342">
    <property type="entry name" value="TAN"/>
    <property type="match status" value="1"/>
</dbReference>
<evidence type="ECO:0000256" key="6">
    <source>
        <dbReference type="ARBA" id="ARBA00022527"/>
    </source>
</evidence>
<evidence type="ECO:0000313" key="20">
    <source>
        <dbReference type="Proteomes" id="UP000054166"/>
    </source>
</evidence>
<keyword evidence="7" id="KW-0227">DNA damage</keyword>
<dbReference type="Proteomes" id="UP000054166">
    <property type="component" value="Unassembled WGS sequence"/>
</dbReference>
<keyword evidence="6" id="KW-0723">Serine/threonine-protein kinase</keyword>
<feature type="compositionally biased region" description="Acidic residues" evidence="15">
    <location>
        <begin position="202"/>
        <end position="211"/>
    </location>
</feature>
<dbReference type="Pfam" id="PF11640">
    <property type="entry name" value="TAN"/>
    <property type="match status" value="1"/>
</dbReference>
<gene>
    <name evidence="19" type="ORF">PILCRDRAFT_1754</name>
</gene>
<dbReference type="SMART" id="SM01343">
    <property type="entry name" value="FATC"/>
    <property type="match status" value="1"/>
</dbReference>
<dbReference type="PROSITE" id="PS50290">
    <property type="entry name" value="PI3_4_KINASE_3"/>
    <property type="match status" value="1"/>
</dbReference>
<comment type="subcellular location">
    <subcellularLocation>
        <location evidence="1">Nucleus</location>
    </subcellularLocation>
</comment>